<proteinExistence type="predicted"/>
<evidence type="ECO:0008006" key="3">
    <source>
        <dbReference type="Google" id="ProtNLM"/>
    </source>
</evidence>
<evidence type="ECO:0000313" key="1">
    <source>
        <dbReference type="EMBL" id="ATD09553.1"/>
    </source>
</evidence>
<dbReference type="InterPro" id="IPR010710">
    <property type="entry name" value="DUF1289"/>
</dbReference>
<organism evidence="1 2">
    <name type="scientific">Pseudoalteromonas piscicida</name>
    <dbReference type="NCBI Taxonomy" id="43662"/>
    <lineage>
        <taxon>Bacteria</taxon>
        <taxon>Pseudomonadati</taxon>
        <taxon>Pseudomonadota</taxon>
        <taxon>Gammaproteobacteria</taxon>
        <taxon>Alteromonadales</taxon>
        <taxon>Pseudoalteromonadaceae</taxon>
        <taxon>Pseudoalteromonas</taxon>
    </lineage>
</organism>
<reference evidence="1 2" key="1">
    <citation type="submission" date="2015-06" db="EMBL/GenBank/DDBJ databases">
        <authorList>
            <person name="Xie B.-B."/>
            <person name="Rong J.-C."/>
            <person name="Qin Q.-L."/>
            <person name="Zhang Y.-Z."/>
        </authorList>
    </citation>
    <scope>NUCLEOTIDE SEQUENCE [LARGE SCALE GENOMIC DNA]</scope>
    <source>
        <strain evidence="1 2">JCM 20779</strain>
    </source>
</reference>
<evidence type="ECO:0000313" key="2">
    <source>
        <dbReference type="Proteomes" id="UP000016521"/>
    </source>
</evidence>
<protein>
    <recommendedName>
        <fullName evidence="3">DUF1289 domain-containing protein</fullName>
    </recommendedName>
</protein>
<dbReference type="Pfam" id="PF06945">
    <property type="entry name" value="DUF1289"/>
    <property type="match status" value="1"/>
</dbReference>
<keyword evidence="2" id="KW-1185">Reference proteome</keyword>
<name>A0ABN5CJ60_PSEO7</name>
<dbReference type="EMBL" id="CP011925">
    <property type="protein sequence ID" value="ATD09553.1"/>
    <property type="molecule type" value="Genomic_DNA"/>
</dbReference>
<gene>
    <name evidence="1" type="ORF">PPIS_b0380</name>
</gene>
<sequence length="44" mass="5260">MCLGCFRTLNEITSWTSYSEDEKLKVLAYCTRRKQQHTQKYQGN</sequence>
<dbReference type="Proteomes" id="UP000016521">
    <property type="component" value="Chromosome II"/>
</dbReference>
<accession>A0ABN5CJ60</accession>